<dbReference type="AlphaFoldDB" id="A0A544UPU9"/>
<sequence>MKNLLEARIEHIDEICAIDQEVIGDFSRRDYLRTAINEKRCIIQQTEKGIAGFLIFTNDFFDNSFISLVIIKPTERRKGIATTLLNFYVEMAATPKIFSSTNQSNTSMHKVFEMAGFIKSGYIENLDDGDPEIIFVKFK</sequence>
<accession>A0A544UPU9</accession>
<dbReference type="Proteomes" id="UP000317944">
    <property type="component" value="Unassembled WGS sequence"/>
</dbReference>
<dbReference type="SUPFAM" id="SSF55729">
    <property type="entry name" value="Acyl-CoA N-acyltransferases (Nat)"/>
    <property type="match status" value="1"/>
</dbReference>
<name>A0A544UPU9_LYSSH</name>
<dbReference type="GO" id="GO:0016747">
    <property type="term" value="F:acyltransferase activity, transferring groups other than amino-acyl groups"/>
    <property type="evidence" value="ECO:0007669"/>
    <property type="project" value="InterPro"/>
</dbReference>
<proteinExistence type="predicted"/>
<evidence type="ECO:0000259" key="1">
    <source>
        <dbReference type="PROSITE" id="PS51186"/>
    </source>
</evidence>
<evidence type="ECO:0000313" key="2">
    <source>
        <dbReference type="EMBL" id="TQR35864.1"/>
    </source>
</evidence>
<dbReference type="Pfam" id="PF00583">
    <property type="entry name" value="Acetyltransf_1"/>
    <property type="match status" value="1"/>
</dbReference>
<comment type="caution">
    <text evidence="2">The sequence shown here is derived from an EMBL/GenBank/DDBJ whole genome shotgun (WGS) entry which is preliminary data.</text>
</comment>
<dbReference type="RefSeq" id="WP_142507962.1">
    <property type="nucleotide sequence ID" value="NZ_SADV01000004.1"/>
</dbReference>
<dbReference type="CDD" id="cd04301">
    <property type="entry name" value="NAT_SF"/>
    <property type="match status" value="1"/>
</dbReference>
<evidence type="ECO:0000313" key="3">
    <source>
        <dbReference type="Proteomes" id="UP000317944"/>
    </source>
</evidence>
<dbReference type="EMBL" id="SADV01000004">
    <property type="protein sequence ID" value="TQR35864.1"/>
    <property type="molecule type" value="Genomic_DNA"/>
</dbReference>
<organism evidence="2 3">
    <name type="scientific">Lysinibacillus sphaericus</name>
    <name type="common">Bacillus sphaericus</name>
    <dbReference type="NCBI Taxonomy" id="1421"/>
    <lineage>
        <taxon>Bacteria</taxon>
        <taxon>Bacillati</taxon>
        <taxon>Bacillota</taxon>
        <taxon>Bacilli</taxon>
        <taxon>Bacillales</taxon>
        <taxon>Bacillaceae</taxon>
        <taxon>Lysinibacillus</taxon>
    </lineage>
</organism>
<feature type="domain" description="N-acetyltransferase" evidence="1">
    <location>
        <begin position="2"/>
        <end position="139"/>
    </location>
</feature>
<gene>
    <name evidence="2" type="ORF">C7Y47_06120</name>
</gene>
<dbReference type="PROSITE" id="PS51186">
    <property type="entry name" value="GNAT"/>
    <property type="match status" value="1"/>
</dbReference>
<dbReference type="InterPro" id="IPR016181">
    <property type="entry name" value="Acyl_CoA_acyltransferase"/>
</dbReference>
<reference evidence="2 3" key="1">
    <citation type="submission" date="2018-03" db="EMBL/GenBank/DDBJ databases">
        <title>Aerobic endospore-forming bacteria genome sequencing and assembly.</title>
        <authorList>
            <person name="Cavalcante D.A."/>
            <person name="Driks A."/>
            <person name="Putonti C."/>
            <person name="De-Souza M.T."/>
        </authorList>
    </citation>
    <scope>NUCLEOTIDE SEQUENCE [LARGE SCALE GENOMIC DNA]</scope>
    <source>
        <strain evidence="2 3">SDF0037</strain>
    </source>
</reference>
<dbReference type="Gene3D" id="3.40.630.30">
    <property type="match status" value="1"/>
</dbReference>
<dbReference type="OrthoDB" id="5638018at2"/>
<protein>
    <submittedName>
        <fullName evidence="2">GNAT family N-acetyltransferase</fullName>
    </submittedName>
</protein>
<dbReference type="InterPro" id="IPR000182">
    <property type="entry name" value="GNAT_dom"/>
</dbReference>